<dbReference type="EMBL" id="QLMK01000014">
    <property type="protein sequence ID" value="RAK26397.1"/>
    <property type="molecule type" value="Genomic_DNA"/>
</dbReference>
<organism evidence="1 2">
    <name type="scientific">Falsochrobactrum ovis</name>
    <dbReference type="NCBI Taxonomy" id="1293442"/>
    <lineage>
        <taxon>Bacteria</taxon>
        <taxon>Pseudomonadati</taxon>
        <taxon>Pseudomonadota</taxon>
        <taxon>Alphaproteobacteria</taxon>
        <taxon>Hyphomicrobiales</taxon>
        <taxon>Brucellaceae</taxon>
        <taxon>Falsochrobactrum</taxon>
    </lineage>
</organism>
<protein>
    <submittedName>
        <fullName evidence="1">Uncharacterized protein</fullName>
    </submittedName>
</protein>
<gene>
    <name evidence="1" type="ORF">C7374_11483</name>
</gene>
<comment type="caution">
    <text evidence="1">The sequence shown here is derived from an EMBL/GenBank/DDBJ whole genome shotgun (WGS) entry which is preliminary data.</text>
</comment>
<keyword evidence="2" id="KW-1185">Reference proteome</keyword>
<dbReference type="AlphaFoldDB" id="A0A364JSW7"/>
<dbReference type="Proteomes" id="UP000249453">
    <property type="component" value="Unassembled WGS sequence"/>
</dbReference>
<sequence length="63" mass="6813">MKRANLAAVILTLLCLGGCVTSGSYCDVARPILPSMEDSMTQETKRQIVSENTKLEKLCGVKP</sequence>
<reference evidence="1 2" key="1">
    <citation type="submission" date="2018-06" db="EMBL/GenBank/DDBJ databases">
        <title>Genomic Encyclopedia of Type Strains, Phase IV (KMG-IV): sequencing the most valuable type-strain genomes for metagenomic binning, comparative biology and taxonomic classification.</title>
        <authorList>
            <person name="Goeker M."/>
        </authorList>
    </citation>
    <scope>NUCLEOTIDE SEQUENCE [LARGE SCALE GENOMIC DNA]</scope>
    <source>
        <strain evidence="1 2">DSM 26720</strain>
    </source>
</reference>
<accession>A0A364JSW7</accession>
<proteinExistence type="predicted"/>
<evidence type="ECO:0000313" key="1">
    <source>
        <dbReference type="EMBL" id="RAK26397.1"/>
    </source>
</evidence>
<name>A0A364JSW7_9HYPH</name>
<evidence type="ECO:0000313" key="2">
    <source>
        <dbReference type="Proteomes" id="UP000249453"/>
    </source>
</evidence>